<evidence type="ECO:0000313" key="2">
    <source>
        <dbReference type="EMBL" id="CAF4210344.1"/>
    </source>
</evidence>
<sequence>MENRISILHSDGNENNVEDSPSNITKENDSIKRNSSDIEHGGIKKPLPKRSKKCSHKLIHSEKYQLKMDWRIVHVHGTGLINR</sequence>
<gene>
    <name evidence="2" type="ORF">KXQ929_LOCUS40616</name>
</gene>
<feature type="non-terminal residue" evidence="2">
    <location>
        <position position="1"/>
    </location>
</feature>
<protein>
    <submittedName>
        <fullName evidence="2">Uncharacterized protein</fullName>
    </submittedName>
</protein>
<evidence type="ECO:0000256" key="1">
    <source>
        <dbReference type="SAM" id="MobiDB-lite"/>
    </source>
</evidence>
<accession>A0A820C475</accession>
<dbReference type="Proteomes" id="UP000663868">
    <property type="component" value="Unassembled WGS sequence"/>
</dbReference>
<feature type="compositionally biased region" description="Polar residues" evidence="1">
    <location>
        <begin position="13"/>
        <end position="25"/>
    </location>
</feature>
<feature type="region of interest" description="Disordered" evidence="1">
    <location>
        <begin position="1"/>
        <end position="56"/>
    </location>
</feature>
<reference evidence="2" key="1">
    <citation type="submission" date="2021-02" db="EMBL/GenBank/DDBJ databases">
        <authorList>
            <person name="Nowell W R."/>
        </authorList>
    </citation>
    <scope>NUCLEOTIDE SEQUENCE</scope>
</reference>
<organism evidence="2 3">
    <name type="scientific">Adineta steineri</name>
    <dbReference type="NCBI Taxonomy" id="433720"/>
    <lineage>
        <taxon>Eukaryota</taxon>
        <taxon>Metazoa</taxon>
        <taxon>Spiralia</taxon>
        <taxon>Gnathifera</taxon>
        <taxon>Rotifera</taxon>
        <taxon>Eurotatoria</taxon>
        <taxon>Bdelloidea</taxon>
        <taxon>Adinetida</taxon>
        <taxon>Adinetidae</taxon>
        <taxon>Adineta</taxon>
    </lineage>
</organism>
<proteinExistence type="predicted"/>
<feature type="compositionally biased region" description="Basic residues" evidence="1">
    <location>
        <begin position="46"/>
        <end position="56"/>
    </location>
</feature>
<feature type="compositionally biased region" description="Basic and acidic residues" evidence="1">
    <location>
        <begin position="26"/>
        <end position="42"/>
    </location>
</feature>
<name>A0A820C475_9BILA</name>
<comment type="caution">
    <text evidence="2">The sequence shown here is derived from an EMBL/GenBank/DDBJ whole genome shotgun (WGS) entry which is preliminary data.</text>
</comment>
<dbReference type="EMBL" id="CAJOBB010008542">
    <property type="protein sequence ID" value="CAF4210344.1"/>
    <property type="molecule type" value="Genomic_DNA"/>
</dbReference>
<dbReference type="AlphaFoldDB" id="A0A820C475"/>
<evidence type="ECO:0000313" key="3">
    <source>
        <dbReference type="Proteomes" id="UP000663868"/>
    </source>
</evidence>